<dbReference type="Proteomes" id="UP000287177">
    <property type="component" value="Unassembled WGS sequence"/>
</dbReference>
<protein>
    <recommendedName>
        <fullName evidence="3">Glycosyltransferase involved in cell wall biogenesis</fullName>
    </recommendedName>
</protein>
<keyword evidence="2" id="KW-1185">Reference proteome</keyword>
<dbReference type="InterPro" id="IPR029044">
    <property type="entry name" value="Nucleotide-diphossugar_trans"/>
</dbReference>
<evidence type="ECO:0008006" key="3">
    <source>
        <dbReference type="Google" id="ProtNLM"/>
    </source>
</evidence>
<evidence type="ECO:0000313" key="1">
    <source>
        <dbReference type="EMBL" id="RWA18015.1"/>
    </source>
</evidence>
<dbReference type="PANTHER" id="PTHR36529:SF1">
    <property type="entry name" value="GLYCOSYLTRANSFERASE"/>
    <property type="match status" value="1"/>
</dbReference>
<dbReference type="Pfam" id="PF09837">
    <property type="entry name" value="DUF2064"/>
    <property type="match status" value="1"/>
</dbReference>
<dbReference type="EMBL" id="ATDN01000028">
    <property type="protein sequence ID" value="RWA18015.1"/>
    <property type="molecule type" value="Genomic_DNA"/>
</dbReference>
<name>A0A439DQH2_9MYCO</name>
<reference evidence="1 2" key="1">
    <citation type="submission" date="2013-06" db="EMBL/GenBank/DDBJ databases">
        <title>The draft sequence of the Mycobacterium elephantis genome.</title>
        <authorList>
            <person name="Pettersson F.B."/>
            <person name="Das S."/>
            <person name="Dasgupta S."/>
            <person name="Bhattacharya A."/>
            <person name="Kirsebom L.A."/>
        </authorList>
    </citation>
    <scope>NUCLEOTIDE SEQUENCE [LARGE SCALE GENOMIC DNA]</scope>
    <source>
        <strain evidence="1 2">DSM 44368</strain>
    </source>
</reference>
<dbReference type="PANTHER" id="PTHR36529">
    <property type="entry name" value="SLL1095 PROTEIN"/>
    <property type="match status" value="1"/>
</dbReference>
<proteinExistence type="predicted"/>
<evidence type="ECO:0000313" key="2">
    <source>
        <dbReference type="Proteomes" id="UP000287177"/>
    </source>
</evidence>
<comment type="caution">
    <text evidence="1">The sequence shown here is derived from an EMBL/GenBank/DDBJ whole genome shotgun (WGS) entry which is preliminary data.</text>
</comment>
<dbReference type="SUPFAM" id="SSF53448">
    <property type="entry name" value="Nucleotide-diphospho-sugar transferases"/>
    <property type="match status" value="1"/>
</dbReference>
<sequence length="240" mass="25003">MTVLPVVGLIVAKAPVPGLAKTRLAASIGARAAADIAAASLLDSLDAMIAAPLRNRVVALAGDIDAGCRADEIRECLTEFTVVPQRGADFAERLANAHHDAADATGHRTLLQIGMDTPQVSADMLDECARELLGAQAVLGLAKDGGWWVLGVSDTGMAECLRGVPMSRWDTGALTLAALYAGGIDVRLVAELADFDTVEDLEAVRRVCPAGSRFVEATRVRGRWPAAGPSPVGQDQVVEG</sequence>
<dbReference type="Gene3D" id="3.90.550.10">
    <property type="entry name" value="Spore Coat Polysaccharide Biosynthesis Protein SpsA, Chain A"/>
    <property type="match status" value="1"/>
</dbReference>
<dbReference type="AlphaFoldDB" id="A0A439DQH2"/>
<dbReference type="InterPro" id="IPR018641">
    <property type="entry name" value="Trfase_1_rSAM/seldom-assoc"/>
</dbReference>
<accession>A0A439DQH2</accession>
<organism evidence="1 2">
    <name type="scientific">Mycolicibacterium elephantis DSM 44368</name>
    <dbReference type="NCBI Taxonomy" id="1335622"/>
    <lineage>
        <taxon>Bacteria</taxon>
        <taxon>Bacillati</taxon>
        <taxon>Actinomycetota</taxon>
        <taxon>Actinomycetes</taxon>
        <taxon>Mycobacteriales</taxon>
        <taxon>Mycobacteriaceae</taxon>
        <taxon>Mycolicibacterium</taxon>
    </lineage>
</organism>
<gene>
    <name evidence="1" type="ORF">MELE44368_24460</name>
</gene>